<protein>
    <submittedName>
        <fullName evidence="2">Uncharacterized protein</fullName>
    </submittedName>
</protein>
<proteinExistence type="predicted"/>
<name>A0ABV0Q9E2_9TELE</name>
<dbReference type="EMBL" id="JAHRIN010002437">
    <property type="protein sequence ID" value="MEQ2192416.1"/>
    <property type="molecule type" value="Genomic_DNA"/>
</dbReference>
<feature type="region of interest" description="Disordered" evidence="1">
    <location>
        <begin position="1"/>
        <end position="26"/>
    </location>
</feature>
<feature type="compositionally biased region" description="Polar residues" evidence="1">
    <location>
        <begin position="1"/>
        <end position="20"/>
    </location>
</feature>
<gene>
    <name evidence="2" type="ORF">XENOCAPTIV_011394</name>
</gene>
<reference evidence="2 3" key="1">
    <citation type="submission" date="2021-06" db="EMBL/GenBank/DDBJ databases">
        <authorList>
            <person name="Palmer J.M."/>
        </authorList>
    </citation>
    <scope>NUCLEOTIDE SEQUENCE [LARGE SCALE GENOMIC DNA]</scope>
    <source>
        <strain evidence="2 3">XC_2019</strain>
        <tissue evidence="2">Muscle</tissue>
    </source>
</reference>
<evidence type="ECO:0000256" key="1">
    <source>
        <dbReference type="SAM" id="MobiDB-lite"/>
    </source>
</evidence>
<organism evidence="2 3">
    <name type="scientific">Xenoophorus captivus</name>
    <dbReference type="NCBI Taxonomy" id="1517983"/>
    <lineage>
        <taxon>Eukaryota</taxon>
        <taxon>Metazoa</taxon>
        <taxon>Chordata</taxon>
        <taxon>Craniata</taxon>
        <taxon>Vertebrata</taxon>
        <taxon>Euteleostomi</taxon>
        <taxon>Actinopterygii</taxon>
        <taxon>Neopterygii</taxon>
        <taxon>Teleostei</taxon>
        <taxon>Neoteleostei</taxon>
        <taxon>Acanthomorphata</taxon>
        <taxon>Ovalentaria</taxon>
        <taxon>Atherinomorphae</taxon>
        <taxon>Cyprinodontiformes</taxon>
        <taxon>Goodeidae</taxon>
        <taxon>Xenoophorus</taxon>
    </lineage>
</organism>
<dbReference type="Proteomes" id="UP001434883">
    <property type="component" value="Unassembled WGS sequence"/>
</dbReference>
<keyword evidence="3" id="KW-1185">Reference proteome</keyword>
<evidence type="ECO:0000313" key="2">
    <source>
        <dbReference type="EMBL" id="MEQ2192416.1"/>
    </source>
</evidence>
<sequence length="106" mass="12008">MSSLCDKNTKNGSHSGASTRTHTHTHTHTHVHTLLETILEIMLMFTDVAVFIQQLCSCPGKVAEFKSRCFHLFLESPFPVSTTRVTAEGETVRQRTFKSKKQYILL</sequence>
<accession>A0ABV0Q9E2</accession>
<comment type="caution">
    <text evidence="2">The sequence shown here is derived from an EMBL/GenBank/DDBJ whole genome shotgun (WGS) entry which is preliminary data.</text>
</comment>
<evidence type="ECO:0000313" key="3">
    <source>
        <dbReference type="Proteomes" id="UP001434883"/>
    </source>
</evidence>